<keyword evidence="2" id="KW-1185">Reference proteome</keyword>
<accession>A0ACC1BX26</accession>
<name>A0ACC1BX26_9ROSI</name>
<dbReference type="EMBL" id="CM047899">
    <property type="protein sequence ID" value="KAJ0103465.1"/>
    <property type="molecule type" value="Genomic_DNA"/>
</dbReference>
<sequence>MLLDEEKMLRMEMRDYLHHENETIRTTAEEVWKYWKSQVKP</sequence>
<evidence type="ECO:0000313" key="1">
    <source>
        <dbReference type="EMBL" id="KAJ0103465.1"/>
    </source>
</evidence>
<proteinExistence type="predicted"/>
<comment type="caution">
    <text evidence="1">The sequence shown here is derived from an EMBL/GenBank/DDBJ whole genome shotgun (WGS) entry which is preliminary data.</text>
</comment>
<protein>
    <submittedName>
        <fullName evidence="1">Uncharacterized protein</fullName>
    </submittedName>
</protein>
<dbReference type="Proteomes" id="UP001164250">
    <property type="component" value="Chromosome 3"/>
</dbReference>
<reference evidence="2" key="1">
    <citation type="journal article" date="2023" name="G3 (Bethesda)">
        <title>Genome assembly and association tests identify interacting loci associated with vigor, precocity, and sex in interspecific pistachio rootstocks.</title>
        <authorList>
            <person name="Palmer W."/>
            <person name="Jacygrad E."/>
            <person name="Sagayaradj S."/>
            <person name="Cavanaugh K."/>
            <person name="Han R."/>
            <person name="Bertier L."/>
            <person name="Beede B."/>
            <person name="Kafkas S."/>
            <person name="Golino D."/>
            <person name="Preece J."/>
            <person name="Michelmore R."/>
        </authorList>
    </citation>
    <scope>NUCLEOTIDE SEQUENCE [LARGE SCALE GENOMIC DNA]</scope>
</reference>
<evidence type="ECO:0000313" key="2">
    <source>
        <dbReference type="Proteomes" id="UP001164250"/>
    </source>
</evidence>
<gene>
    <name evidence="1" type="ORF">Patl1_06761</name>
</gene>
<organism evidence="1 2">
    <name type="scientific">Pistacia atlantica</name>
    <dbReference type="NCBI Taxonomy" id="434234"/>
    <lineage>
        <taxon>Eukaryota</taxon>
        <taxon>Viridiplantae</taxon>
        <taxon>Streptophyta</taxon>
        <taxon>Embryophyta</taxon>
        <taxon>Tracheophyta</taxon>
        <taxon>Spermatophyta</taxon>
        <taxon>Magnoliopsida</taxon>
        <taxon>eudicotyledons</taxon>
        <taxon>Gunneridae</taxon>
        <taxon>Pentapetalae</taxon>
        <taxon>rosids</taxon>
        <taxon>malvids</taxon>
        <taxon>Sapindales</taxon>
        <taxon>Anacardiaceae</taxon>
        <taxon>Pistacia</taxon>
    </lineage>
</organism>